<keyword evidence="20" id="KW-1185">Reference proteome</keyword>
<dbReference type="PROSITE" id="PS51198">
    <property type="entry name" value="UVRD_HELICASE_ATP_BIND"/>
    <property type="match status" value="1"/>
</dbReference>
<dbReference type="Proteomes" id="UP000245697">
    <property type="component" value="Unassembled WGS sequence"/>
</dbReference>
<evidence type="ECO:0000256" key="9">
    <source>
        <dbReference type="ARBA" id="ARBA00023125"/>
    </source>
</evidence>
<evidence type="ECO:0000259" key="18">
    <source>
        <dbReference type="PROSITE" id="PS51217"/>
    </source>
</evidence>
<evidence type="ECO:0000256" key="15">
    <source>
        <dbReference type="PROSITE-ProRule" id="PRU00560"/>
    </source>
</evidence>
<evidence type="ECO:0000256" key="6">
    <source>
        <dbReference type="ARBA" id="ARBA00022806"/>
    </source>
</evidence>
<dbReference type="Gene3D" id="3.40.50.300">
    <property type="entry name" value="P-loop containing nucleotide triphosphate hydrolases"/>
    <property type="match status" value="3"/>
</dbReference>
<dbReference type="InterPro" id="IPR038726">
    <property type="entry name" value="PDDEXK_AddAB-type"/>
</dbReference>
<dbReference type="InterPro" id="IPR011335">
    <property type="entry name" value="Restrct_endonuc-II-like"/>
</dbReference>
<keyword evidence="9" id="KW-0238">DNA-binding</keyword>
<dbReference type="PROSITE" id="PS51217">
    <property type="entry name" value="UVRD_HELICASE_CTER"/>
    <property type="match status" value="1"/>
</dbReference>
<dbReference type="InterPro" id="IPR013986">
    <property type="entry name" value="DExx_box_DNA_helicase_dom_sf"/>
</dbReference>
<comment type="caution">
    <text evidence="19">The sequence shown here is derived from an EMBL/GenBank/DDBJ whole genome shotgun (WGS) entry which is preliminary data.</text>
</comment>
<name>A0A316G849_9ACTN</name>
<dbReference type="Gene3D" id="1.10.10.160">
    <property type="match status" value="1"/>
</dbReference>
<evidence type="ECO:0000256" key="13">
    <source>
        <dbReference type="ARBA" id="ARBA00034808"/>
    </source>
</evidence>
<keyword evidence="7" id="KW-0269">Exonuclease</keyword>
<keyword evidence="6 15" id="KW-0347">Helicase</keyword>
<dbReference type="InterPro" id="IPR000212">
    <property type="entry name" value="DNA_helicase_UvrD/REP"/>
</dbReference>
<evidence type="ECO:0000256" key="1">
    <source>
        <dbReference type="ARBA" id="ARBA00009922"/>
    </source>
</evidence>
<dbReference type="CDD" id="cd17932">
    <property type="entry name" value="DEXQc_UvrD"/>
    <property type="match status" value="1"/>
</dbReference>
<gene>
    <name evidence="19" type="ORF">BC793_103535</name>
</gene>
<comment type="catalytic activity">
    <reaction evidence="14">
        <text>ATP + H2O = ADP + phosphate + H(+)</text>
        <dbReference type="Rhea" id="RHEA:13065"/>
        <dbReference type="ChEBI" id="CHEBI:15377"/>
        <dbReference type="ChEBI" id="CHEBI:15378"/>
        <dbReference type="ChEBI" id="CHEBI:30616"/>
        <dbReference type="ChEBI" id="CHEBI:43474"/>
        <dbReference type="ChEBI" id="CHEBI:456216"/>
        <dbReference type="EC" id="5.6.2.4"/>
    </reaction>
</comment>
<comment type="similarity">
    <text evidence="1">Belongs to the helicase family. UvrD subfamily.</text>
</comment>
<dbReference type="GO" id="GO:0043138">
    <property type="term" value="F:3'-5' DNA helicase activity"/>
    <property type="evidence" value="ECO:0007669"/>
    <property type="project" value="UniProtKB-EC"/>
</dbReference>
<feature type="domain" description="UvrD-like helicase C-terminal" evidence="18">
    <location>
        <begin position="359"/>
        <end position="681"/>
    </location>
</feature>
<dbReference type="Gene3D" id="1.10.486.10">
    <property type="entry name" value="PCRA, domain 4"/>
    <property type="match status" value="1"/>
</dbReference>
<feature type="compositionally biased region" description="Pro residues" evidence="16">
    <location>
        <begin position="977"/>
        <end position="986"/>
    </location>
</feature>
<evidence type="ECO:0000256" key="3">
    <source>
        <dbReference type="ARBA" id="ARBA00022741"/>
    </source>
</evidence>
<dbReference type="PANTHER" id="PTHR11070">
    <property type="entry name" value="UVRD / RECB / PCRA DNA HELICASE FAMILY MEMBER"/>
    <property type="match status" value="1"/>
</dbReference>
<dbReference type="GO" id="GO:0003677">
    <property type="term" value="F:DNA binding"/>
    <property type="evidence" value="ECO:0007669"/>
    <property type="project" value="UniProtKB-KW"/>
</dbReference>
<keyword evidence="3 15" id="KW-0547">Nucleotide-binding</keyword>
<evidence type="ECO:0000313" key="19">
    <source>
        <dbReference type="EMBL" id="PWK50647.1"/>
    </source>
</evidence>
<dbReference type="Pfam" id="PF13361">
    <property type="entry name" value="UvrD_C"/>
    <property type="match status" value="1"/>
</dbReference>
<evidence type="ECO:0000256" key="16">
    <source>
        <dbReference type="SAM" id="MobiDB-lite"/>
    </source>
</evidence>
<evidence type="ECO:0000256" key="10">
    <source>
        <dbReference type="ARBA" id="ARBA00023204"/>
    </source>
</evidence>
<feature type="compositionally biased region" description="Polar residues" evidence="16">
    <location>
        <begin position="902"/>
        <end position="913"/>
    </location>
</feature>
<dbReference type="SUPFAM" id="SSF52540">
    <property type="entry name" value="P-loop containing nucleoside triphosphate hydrolases"/>
    <property type="match status" value="1"/>
</dbReference>
<dbReference type="InterPro" id="IPR014017">
    <property type="entry name" value="DNA_helicase_UvrD-like_C"/>
</dbReference>
<evidence type="ECO:0000256" key="5">
    <source>
        <dbReference type="ARBA" id="ARBA00022801"/>
    </source>
</evidence>
<dbReference type="EC" id="5.6.2.4" evidence="13"/>
<evidence type="ECO:0000256" key="8">
    <source>
        <dbReference type="ARBA" id="ARBA00022840"/>
    </source>
</evidence>
<dbReference type="EMBL" id="QGGR01000003">
    <property type="protein sequence ID" value="PWK50647.1"/>
    <property type="molecule type" value="Genomic_DNA"/>
</dbReference>
<proteinExistence type="inferred from homology"/>
<feature type="region of interest" description="Disordered" evidence="16">
    <location>
        <begin position="1"/>
        <end position="21"/>
    </location>
</feature>
<evidence type="ECO:0000256" key="12">
    <source>
        <dbReference type="ARBA" id="ARBA00034617"/>
    </source>
</evidence>
<dbReference type="GO" id="GO:0004527">
    <property type="term" value="F:exonuclease activity"/>
    <property type="evidence" value="ECO:0007669"/>
    <property type="project" value="UniProtKB-KW"/>
</dbReference>
<comment type="catalytic activity">
    <reaction evidence="12">
        <text>Couples ATP hydrolysis with the unwinding of duplex DNA by translocating in the 3'-5' direction.</text>
        <dbReference type="EC" id="5.6.2.4"/>
    </reaction>
</comment>
<organism evidence="19 20">
    <name type="scientific">Actinoplanes xinjiangensis</name>
    <dbReference type="NCBI Taxonomy" id="512350"/>
    <lineage>
        <taxon>Bacteria</taxon>
        <taxon>Bacillati</taxon>
        <taxon>Actinomycetota</taxon>
        <taxon>Actinomycetes</taxon>
        <taxon>Micromonosporales</taxon>
        <taxon>Micromonosporaceae</taxon>
        <taxon>Actinoplanes</taxon>
    </lineage>
</organism>
<dbReference type="RefSeq" id="WP_109591318.1">
    <property type="nucleotide sequence ID" value="NZ_BONA01000009.1"/>
</dbReference>
<accession>A0A316G849</accession>
<dbReference type="Pfam" id="PF12705">
    <property type="entry name" value="PDDEXK_1"/>
    <property type="match status" value="1"/>
</dbReference>
<evidence type="ECO:0000256" key="7">
    <source>
        <dbReference type="ARBA" id="ARBA00022839"/>
    </source>
</evidence>
<keyword evidence="8 15" id="KW-0067">ATP-binding</keyword>
<feature type="region of interest" description="Disordered" evidence="16">
    <location>
        <begin position="895"/>
        <end position="1030"/>
    </location>
</feature>
<dbReference type="SUPFAM" id="SSF52980">
    <property type="entry name" value="Restriction endonuclease-like"/>
    <property type="match status" value="1"/>
</dbReference>
<dbReference type="InterPro" id="IPR027417">
    <property type="entry name" value="P-loop_NTPase"/>
</dbReference>
<sequence length="1281" mass="136605">MTQPTLFTEGPQPRRRVRSGPRFTPRELARLLRLPEPTSEQEAIIAAPVEPLLVVAGAGSGKTETMASRVLWLVANGYAHPGEILGLTFTRKAAGELAHRVRTRLGQLGHRLGRDEALAGEPTISTYHAYAARVVTEHGLRAGYEPSARLLTEAARWQIVDSLVRTYTGEMTGLNRAPGTVTDDVLALAAEMAEHLVGPDDLAAWTGRFFADVQEFPGRVYADVSEMLRRQQNRLTLLPLVRLYEQRKLDLEAMDFGDQMARAALVARDHPQVGAIERGRFRIVLLDEYQDTSHAQVTMLNNLFGGGHPVTAVGDPCQSIYGWRGASAGTLERFPEEFRDSAGHPAWVRTLTRSWRNRPEILRVANTVSAPLRAQVHRLQAADRTAEAVGGRTVTCALLPTYADEANWIADSMLTAWRLAAGMPTAPPGEIPLERRPTSAVLVRVRSQIPAIEEALRARGLPVEVVGLGGLLDTPEVRDVVCTLRVLADPTDGASLLRLLTGARWRIGPRDLVALHRRSRVIASARVASSGRTATDPEQITTDRLDDATLVEAMADLGAPRNYSAEGHRRLQEFGRELAALRRRLDQPLPDLLADIERTIGLDVEVAVRGWAAGDAGLARGHLDALGEAATRYGSENESGTVAGFLAFLAAAEEEERGLEPGQVDVVEGAVQILTAHAAKGLEWDVVSAAGLCRGVWPGLARSSDHYLGGIGVLPFPLRGDSSGLPLLDLSAARDQKDVAGAVTTFSRSWREHDEREERRLAYVAVTRPRRLLLCSGYWWGDGVKRPRGPSVFLDEIRQTCADGAGVVDVWTPEPAPGDSNPSDQVVATAEWPADPLGLRRPAMAAAADLIRRMIENPDASAAEAFADLAAADPQVAARAGLAADLVGLAGPGEIPGDAGWSNPTPGVRPTQTSPASPPSPAAPASLPSPAAPGEVGGTAPAAPGEVGGTAPAAPGEVGGVGSAAPEDAGATGPAAVKPPPLPRQPGPRTAPGETDPDQEAPTSDAVSGPPQPATAPGSPVSGEEEPAGGVERAGLLAAVEAADRAAEAEDPDIARWRREARLLLAEREERTRKDGPIEVTVPPHLSVSQLVVLRRDPQSLARSLRRPLPHRPAPQARRGTAFHAWLEQRFGAVRLLDIDDLPGAADEGAAADDELAALQEAFLTGEWAERTPVEVEVPFATTVAGVVIRGRMDAVYADPDGRFDVIDWKTGRRPSGAEAEAAAVQLSAYRIAWASLAGVPVRKVRAGFHYVREQVTVRPADLMDAAELAALIEEIPAGHE</sequence>
<feature type="compositionally biased region" description="Low complexity" evidence="16">
    <location>
        <begin position="923"/>
        <end position="956"/>
    </location>
</feature>
<dbReference type="InterPro" id="IPR014016">
    <property type="entry name" value="UvrD-like_ATP-bd"/>
</dbReference>
<dbReference type="Pfam" id="PF00580">
    <property type="entry name" value="UvrD-helicase"/>
    <property type="match status" value="1"/>
</dbReference>
<dbReference type="Gene3D" id="3.90.320.10">
    <property type="match status" value="1"/>
</dbReference>
<evidence type="ECO:0000256" key="2">
    <source>
        <dbReference type="ARBA" id="ARBA00022722"/>
    </source>
</evidence>
<dbReference type="GO" id="GO:0033202">
    <property type="term" value="C:DNA helicase complex"/>
    <property type="evidence" value="ECO:0007669"/>
    <property type="project" value="TreeGrafter"/>
</dbReference>
<evidence type="ECO:0000256" key="4">
    <source>
        <dbReference type="ARBA" id="ARBA00022763"/>
    </source>
</evidence>
<evidence type="ECO:0000256" key="11">
    <source>
        <dbReference type="ARBA" id="ARBA00023235"/>
    </source>
</evidence>
<evidence type="ECO:0000259" key="17">
    <source>
        <dbReference type="PROSITE" id="PS51198"/>
    </source>
</evidence>
<protein>
    <recommendedName>
        <fullName evidence="13">DNA 3'-5' helicase</fullName>
        <ecNumber evidence="13">5.6.2.4</ecNumber>
    </recommendedName>
</protein>
<dbReference type="GO" id="GO:0000725">
    <property type="term" value="P:recombinational repair"/>
    <property type="evidence" value="ECO:0007669"/>
    <property type="project" value="TreeGrafter"/>
</dbReference>
<keyword evidence="5 15" id="KW-0378">Hydrolase</keyword>
<keyword evidence="11" id="KW-0413">Isomerase</keyword>
<evidence type="ECO:0000256" key="14">
    <source>
        <dbReference type="ARBA" id="ARBA00048988"/>
    </source>
</evidence>
<feature type="binding site" evidence="15">
    <location>
        <begin position="56"/>
        <end position="63"/>
    </location>
    <ligand>
        <name>ATP</name>
        <dbReference type="ChEBI" id="CHEBI:30616"/>
    </ligand>
</feature>
<keyword evidence="2" id="KW-0540">Nuclease</keyword>
<reference evidence="19 20" key="1">
    <citation type="submission" date="2018-05" db="EMBL/GenBank/DDBJ databases">
        <title>Genomic Encyclopedia of Archaeal and Bacterial Type Strains, Phase II (KMG-II): from individual species to whole genera.</title>
        <authorList>
            <person name="Goeker M."/>
        </authorList>
    </citation>
    <scope>NUCLEOTIDE SEQUENCE [LARGE SCALE GENOMIC DNA]</scope>
    <source>
        <strain evidence="19 20">DSM 45184</strain>
    </source>
</reference>
<feature type="domain" description="UvrD-like helicase ATP-binding" evidence="17">
    <location>
        <begin position="35"/>
        <end position="358"/>
    </location>
</feature>
<keyword evidence="4" id="KW-0227">DNA damage</keyword>
<dbReference type="InterPro" id="IPR011604">
    <property type="entry name" value="PDDEXK-like_dom_sf"/>
</dbReference>
<dbReference type="GO" id="GO:0005524">
    <property type="term" value="F:ATP binding"/>
    <property type="evidence" value="ECO:0007669"/>
    <property type="project" value="UniProtKB-UniRule"/>
</dbReference>
<evidence type="ECO:0000313" key="20">
    <source>
        <dbReference type="Proteomes" id="UP000245697"/>
    </source>
</evidence>
<dbReference type="PANTHER" id="PTHR11070:SF55">
    <property type="entry name" value="DNA 3'-5' HELICASE"/>
    <property type="match status" value="1"/>
</dbReference>
<dbReference type="OrthoDB" id="4812256at2"/>
<keyword evidence="10" id="KW-0234">DNA repair</keyword>
<dbReference type="GO" id="GO:0005829">
    <property type="term" value="C:cytosol"/>
    <property type="evidence" value="ECO:0007669"/>
    <property type="project" value="TreeGrafter"/>
</dbReference>